<name>A0A068RRG6_9FUNG</name>
<proteinExistence type="predicted"/>
<comment type="caution">
    <text evidence="1">The sequence shown here is derived from an EMBL/GenBank/DDBJ whole genome shotgun (WGS) entry which is preliminary data.</text>
</comment>
<dbReference type="STRING" id="1263082.A0A068RRG6"/>
<protein>
    <submittedName>
        <fullName evidence="1">Uncharacterized protein</fullName>
    </submittedName>
</protein>
<dbReference type="AlphaFoldDB" id="A0A068RRG6"/>
<dbReference type="Proteomes" id="UP000027586">
    <property type="component" value="Unassembled WGS sequence"/>
</dbReference>
<evidence type="ECO:0000313" key="1">
    <source>
        <dbReference type="EMBL" id="CDH52579.1"/>
    </source>
</evidence>
<keyword evidence="2" id="KW-1185">Reference proteome</keyword>
<sequence length="410" mass="46877">MYNESNGTSPWYEFMHARYHSIQRLMSCTLEVPDSELEQLLGIHQATIDRPSIYIRSWTISPDTLAALLANLALHLSSHPLLRIWRQYQQANPDKAIHLRYVGSTMRSVNARHVQDSRNQSAFFGRFLTVLQDVDIEAYNHARLYEFSRMKNDTDGKVDRRDMLEQIAIAFFGLENLLNTQIGGVSFTYDPGMSAFEDFQKYNLSFFKAMKNNIDIHQNEFPDKLTTWLHFITQEGERISREHNNESSIISPALRAMILQQALPKVVGGHVVLIVGGAEISHGSFKTATPFFVNSRSGEVIKTLLCRQAAWSSGQENFSLDRFQPDLFPFIDLYPWLDTINTKKAALRQLYKYLSVSKPLVVTGLGKHPTSALFSNLLHHHGCGHRSEGFSYINTVALPRICYFVDDQWV</sequence>
<dbReference type="EMBL" id="CBTN010000014">
    <property type="protein sequence ID" value="CDH52579.1"/>
    <property type="molecule type" value="Genomic_DNA"/>
</dbReference>
<evidence type="ECO:0000313" key="2">
    <source>
        <dbReference type="Proteomes" id="UP000027586"/>
    </source>
</evidence>
<dbReference type="OrthoDB" id="2126195at2759"/>
<accession>A0A068RRG6</accession>
<organism evidence="1 2">
    <name type="scientific">Lichtheimia corymbifera JMRC:FSU:9682</name>
    <dbReference type="NCBI Taxonomy" id="1263082"/>
    <lineage>
        <taxon>Eukaryota</taxon>
        <taxon>Fungi</taxon>
        <taxon>Fungi incertae sedis</taxon>
        <taxon>Mucoromycota</taxon>
        <taxon>Mucoromycotina</taxon>
        <taxon>Mucoromycetes</taxon>
        <taxon>Mucorales</taxon>
        <taxon>Lichtheimiaceae</taxon>
        <taxon>Lichtheimia</taxon>
    </lineage>
</organism>
<dbReference type="VEuPathDB" id="FungiDB:LCOR_04036.1"/>
<gene>
    <name evidence="1" type="ORF">LCOR_04036.1</name>
</gene>
<reference evidence="1" key="1">
    <citation type="submission" date="2013-08" db="EMBL/GenBank/DDBJ databases">
        <title>Gene expansion shapes genome architecture in the human pathogen Lichtheimia corymbifera: an evolutionary genomics analysis in the ancient terrestrial Mucorales (Mucoromycotina).</title>
        <authorList>
            <person name="Schwartze V.U."/>
            <person name="Winter S."/>
            <person name="Shelest E."/>
            <person name="Marcet-Houben M."/>
            <person name="Horn F."/>
            <person name="Wehner S."/>
            <person name="Hoffmann K."/>
            <person name="Riege K."/>
            <person name="Sammeth M."/>
            <person name="Nowrousian M."/>
            <person name="Valiante V."/>
            <person name="Linde J."/>
            <person name="Jacobsen I.D."/>
            <person name="Marz M."/>
            <person name="Brakhage A.A."/>
            <person name="Gabaldon T."/>
            <person name="Bocker S."/>
            <person name="Voigt K."/>
        </authorList>
    </citation>
    <scope>NUCLEOTIDE SEQUENCE [LARGE SCALE GENOMIC DNA]</scope>
    <source>
        <strain evidence="1">FSU 9682</strain>
    </source>
</reference>